<dbReference type="InterPro" id="IPR043502">
    <property type="entry name" value="DNA/RNA_pol_sf"/>
</dbReference>
<dbReference type="InterPro" id="IPR000477">
    <property type="entry name" value="RT_dom"/>
</dbReference>
<evidence type="ECO:0000313" key="3">
    <source>
        <dbReference type="Proteomes" id="UP000823749"/>
    </source>
</evidence>
<dbReference type="CDD" id="cd01650">
    <property type="entry name" value="RT_nLTR_like"/>
    <property type="match status" value="1"/>
</dbReference>
<organism evidence="2 3">
    <name type="scientific">Rhododendron griersonianum</name>
    <dbReference type="NCBI Taxonomy" id="479676"/>
    <lineage>
        <taxon>Eukaryota</taxon>
        <taxon>Viridiplantae</taxon>
        <taxon>Streptophyta</taxon>
        <taxon>Embryophyta</taxon>
        <taxon>Tracheophyta</taxon>
        <taxon>Spermatophyta</taxon>
        <taxon>Magnoliopsida</taxon>
        <taxon>eudicotyledons</taxon>
        <taxon>Gunneridae</taxon>
        <taxon>Pentapetalae</taxon>
        <taxon>asterids</taxon>
        <taxon>Ericales</taxon>
        <taxon>Ericaceae</taxon>
        <taxon>Ericoideae</taxon>
        <taxon>Rhodoreae</taxon>
        <taxon>Rhododendron</taxon>
    </lineage>
</organism>
<feature type="domain" description="Reverse transcriptase" evidence="1">
    <location>
        <begin position="423"/>
        <end position="668"/>
    </location>
</feature>
<dbReference type="InterPro" id="IPR005135">
    <property type="entry name" value="Endo/exonuclease/phosphatase"/>
</dbReference>
<name>A0AAV6I8E6_9ERIC</name>
<dbReference type="Gene3D" id="3.60.10.10">
    <property type="entry name" value="Endonuclease/exonuclease/phosphatase"/>
    <property type="match status" value="1"/>
</dbReference>
<dbReference type="PROSITE" id="PS50878">
    <property type="entry name" value="RT_POL"/>
    <property type="match status" value="1"/>
</dbReference>
<gene>
    <name evidence="2" type="ORF">RHGRI_035240</name>
</gene>
<dbReference type="Pfam" id="PF00078">
    <property type="entry name" value="RVT_1"/>
    <property type="match status" value="1"/>
</dbReference>
<dbReference type="EMBL" id="JACTNZ010000012">
    <property type="protein sequence ID" value="KAG5523349.1"/>
    <property type="molecule type" value="Genomic_DNA"/>
</dbReference>
<proteinExistence type="predicted"/>
<dbReference type="Pfam" id="PF03372">
    <property type="entry name" value="Exo_endo_phos"/>
    <property type="match status" value="1"/>
</dbReference>
<dbReference type="SUPFAM" id="SSF56219">
    <property type="entry name" value="DNase I-like"/>
    <property type="match status" value="1"/>
</dbReference>
<dbReference type="SUPFAM" id="SSF56672">
    <property type="entry name" value="DNA/RNA polymerases"/>
    <property type="match status" value="1"/>
</dbReference>
<keyword evidence="3" id="KW-1185">Reference proteome</keyword>
<dbReference type="AlphaFoldDB" id="A0AAV6I8E6"/>
<dbReference type="PANTHER" id="PTHR33116">
    <property type="entry name" value="REVERSE TRANSCRIPTASE ZINC-BINDING DOMAIN-CONTAINING PROTEIN-RELATED-RELATED"/>
    <property type="match status" value="1"/>
</dbReference>
<sequence length="963" mass="110991">METKNKRDALERIRRRLHFSNSSYVDPVGLWGGLALWWKDDVDIDVRYKTKNMFRCVVTWPSSSNKWLSTFIYAPPNWQHRAEFWASIKRIHDENQFPWLCVGDFNEVGSIWEKQGGNACIRSRIEKFQQFLSDCEFMDLEFKGSAYTWTNNQGGTGNIRERLDRAVATVEWRDLFPYAQVFHDLLLGFESMWCTSEECGEVIAGAWCTDHRGSKQIILAQKLKKCREALKVWSRKRFGNNLEKIKELKSQLVFVQSKPFSNEIFLQEKAIKEELEITLLREEMYQHQRSRLNWIRYGDKNTSFFHATVTQRRQRNQLSKIRDSRGQWLTEEKEINGHLQDYFSSLFKASGSRDFNRVLRVVDNCITDEMNGLLTRMVSDPEIKEAAFQLGDLKAPGPNGFNGLFYQQFWDTVGLDVSKAVKEFFNDGSLLKDFNSTNLVLIPKVLANRLKRILKPVISPNQSAFVPGRMIQDSILVAHEAFHFLNRKKEGKESFMAVKLDFNKAYDRVEWAFLEAVMKKMGFADQWVTWVMECVSSVNFTVMANGEAKTNVCPEGGLRQGDPLSPYLFLLVKDVLSKLIQAGIDGEDLAGMRINRNCPTLSHIFFADDAILFLKAELKECCVIKGVLEEYGKASGQLINFEKSGVFFSSNMNDFDKQLCCDFLGVNLLKGDSKYLGLPSFWGRSKAEAYTFLVEKAMGKMQGWKNKLISLGGKETLIKSVVQGIPTYAMACFLLPKKLCDKLNALTRNFWWKGNPEDRGICWASWESLGKAKEDGGMGFRNYRAFNEALLARQGWRLLMNKDAYWARFFKGIYFPKSSFLQASRGSRASWAWLSLLHGRNLLFKGLRWQVQDGKNIDFWNDAWIPSLPNFKISMAKSVNSEINLVADVIDRSGQWDISKMGREIPQKVVDAILKIPLPHVKRPDHLVWHFNSSGIYTVNLVTISLTKRFWRVKEKSPNRLSN</sequence>
<evidence type="ECO:0000259" key="1">
    <source>
        <dbReference type="PROSITE" id="PS50878"/>
    </source>
</evidence>
<comment type="caution">
    <text evidence="2">The sequence shown here is derived from an EMBL/GenBank/DDBJ whole genome shotgun (WGS) entry which is preliminary data.</text>
</comment>
<dbReference type="GO" id="GO:0003824">
    <property type="term" value="F:catalytic activity"/>
    <property type="evidence" value="ECO:0007669"/>
    <property type="project" value="InterPro"/>
</dbReference>
<dbReference type="Proteomes" id="UP000823749">
    <property type="component" value="Chromosome 12"/>
</dbReference>
<accession>A0AAV6I8E6</accession>
<dbReference type="InterPro" id="IPR036691">
    <property type="entry name" value="Endo/exonu/phosph_ase_sf"/>
</dbReference>
<dbReference type="PANTHER" id="PTHR33116:SF86">
    <property type="entry name" value="REVERSE TRANSCRIPTASE DOMAIN-CONTAINING PROTEIN"/>
    <property type="match status" value="1"/>
</dbReference>
<protein>
    <recommendedName>
        <fullName evidence="1">Reverse transcriptase domain-containing protein</fullName>
    </recommendedName>
</protein>
<reference evidence="2" key="1">
    <citation type="submission" date="2020-08" db="EMBL/GenBank/DDBJ databases">
        <title>Plant Genome Project.</title>
        <authorList>
            <person name="Zhang R.-G."/>
        </authorList>
    </citation>
    <scope>NUCLEOTIDE SEQUENCE</scope>
    <source>
        <strain evidence="2">WSP0</strain>
        <tissue evidence="2">Leaf</tissue>
    </source>
</reference>
<evidence type="ECO:0000313" key="2">
    <source>
        <dbReference type="EMBL" id="KAG5523349.1"/>
    </source>
</evidence>